<dbReference type="HOGENOM" id="CLU_2816472_0_0_1"/>
<dbReference type="EnsemblPlants" id="OBART07G24390.1">
    <property type="protein sequence ID" value="OBART07G24390.1"/>
    <property type="gene ID" value="OBART07G24390"/>
</dbReference>
<dbReference type="AlphaFoldDB" id="A0A0D3GUA2"/>
<reference evidence="1" key="1">
    <citation type="journal article" date="2009" name="Rice">
        <title>De Novo Next Generation Sequencing of Plant Genomes.</title>
        <authorList>
            <person name="Rounsley S."/>
            <person name="Marri P.R."/>
            <person name="Yu Y."/>
            <person name="He R."/>
            <person name="Sisneros N."/>
            <person name="Goicoechea J.L."/>
            <person name="Lee S.J."/>
            <person name="Angelova A."/>
            <person name="Kudrna D."/>
            <person name="Luo M."/>
            <person name="Affourtit J."/>
            <person name="Desany B."/>
            <person name="Knight J."/>
            <person name="Niazi F."/>
            <person name="Egholm M."/>
            <person name="Wing R.A."/>
        </authorList>
    </citation>
    <scope>NUCLEOTIDE SEQUENCE [LARGE SCALE GENOMIC DNA]</scope>
    <source>
        <strain evidence="1">IRGC 105608</strain>
    </source>
</reference>
<protein>
    <submittedName>
        <fullName evidence="1">Uncharacterized protein</fullName>
    </submittedName>
</protein>
<reference evidence="1" key="2">
    <citation type="submission" date="2015-03" db="UniProtKB">
        <authorList>
            <consortium name="EnsemblPlants"/>
        </authorList>
    </citation>
    <scope>IDENTIFICATION</scope>
</reference>
<organism evidence="1">
    <name type="scientific">Oryza barthii</name>
    <dbReference type="NCBI Taxonomy" id="65489"/>
    <lineage>
        <taxon>Eukaryota</taxon>
        <taxon>Viridiplantae</taxon>
        <taxon>Streptophyta</taxon>
        <taxon>Embryophyta</taxon>
        <taxon>Tracheophyta</taxon>
        <taxon>Spermatophyta</taxon>
        <taxon>Magnoliopsida</taxon>
        <taxon>Liliopsida</taxon>
        <taxon>Poales</taxon>
        <taxon>Poaceae</taxon>
        <taxon>BOP clade</taxon>
        <taxon>Oryzoideae</taxon>
        <taxon>Oryzeae</taxon>
        <taxon>Oryzinae</taxon>
        <taxon>Oryza</taxon>
    </lineage>
</organism>
<proteinExistence type="predicted"/>
<evidence type="ECO:0000313" key="2">
    <source>
        <dbReference type="Proteomes" id="UP000026960"/>
    </source>
</evidence>
<dbReference type="EnsemblPlants" id="OBART07G24440.1">
    <property type="protein sequence ID" value="OBART07G24440.1"/>
    <property type="gene ID" value="OBART07G24440"/>
</dbReference>
<sequence length="67" mass="8036">MEEDSQPQIVGTWKELEAPQHWNEMRCPQLANLGSGSCWKHMQVPQFKRYRDHNAIEHYKMFQSISF</sequence>
<dbReference type="PaxDb" id="65489-OBART07G24390.1"/>
<evidence type="ECO:0000313" key="1">
    <source>
        <dbReference type="EnsemblPlants" id="OBART07G24390.1"/>
    </source>
</evidence>
<name>A0A0D3GUA2_9ORYZ</name>
<dbReference type="Gramene" id="OBART07G24440.1">
    <property type="protein sequence ID" value="OBART07G24440.1"/>
    <property type="gene ID" value="OBART07G24440"/>
</dbReference>
<dbReference type="Proteomes" id="UP000026960">
    <property type="component" value="Chromosome 7"/>
</dbReference>
<dbReference type="Gramene" id="OBART07G24390.1">
    <property type="protein sequence ID" value="OBART07G24390.1"/>
    <property type="gene ID" value="OBART07G24390"/>
</dbReference>
<accession>A0A0D3GUA2</accession>
<keyword evidence="2" id="KW-1185">Reference proteome</keyword>